<dbReference type="SUPFAM" id="SSF52833">
    <property type="entry name" value="Thioredoxin-like"/>
    <property type="match status" value="1"/>
</dbReference>
<dbReference type="SUPFAM" id="SSF47616">
    <property type="entry name" value="GST C-terminal domain-like"/>
    <property type="match status" value="1"/>
</dbReference>
<dbReference type="PANTHER" id="PTHR32419:SF6">
    <property type="entry name" value="GLUTATHIONE S-TRANSFERASE OMEGA-LIKE 1-RELATED"/>
    <property type="match status" value="1"/>
</dbReference>
<dbReference type="InterPro" id="IPR010987">
    <property type="entry name" value="Glutathione-S-Trfase_C-like"/>
</dbReference>
<dbReference type="STRING" id="361077.A0A152A2T5"/>
<dbReference type="Pfam" id="PF13410">
    <property type="entry name" value="GST_C_2"/>
    <property type="match status" value="1"/>
</dbReference>
<gene>
    <name evidence="5" type="ORF">DLAC_02529</name>
</gene>
<keyword evidence="5" id="KW-0808">Transferase</keyword>
<dbReference type="CDD" id="cd03190">
    <property type="entry name" value="GST_C_Omega_like"/>
    <property type="match status" value="1"/>
</dbReference>
<dbReference type="OrthoDB" id="14734at2759"/>
<dbReference type="InterPro" id="IPR036282">
    <property type="entry name" value="Glutathione-S-Trfase_C_sf"/>
</dbReference>
<accession>A0A152A2T5</accession>
<dbReference type="Gene3D" id="3.40.30.10">
    <property type="entry name" value="Glutaredoxin"/>
    <property type="match status" value="1"/>
</dbReference>
<dbReference type="PROSITE" id="PS50405">
    <property type="entry name" value="GST_CTER"/>
    <property type="match status" value="1"/>
</dbReference>
<feature type="active site" description="Proton donor/acceptor" evidence="1">
    <location>
        <position position="186"/>
    </location>
</feature>
<feature type="site" description="Lowers pKa of active site Cys" evidence="3">
    <location>
        <position position="287"/>
    </location>
</feature>
<dbReference type="InterPro" id="IPR004045">
    <property type="entry name" value="Glutathione_S-Trfase_N"/>
</dbReference>
<protein>
    <submittedName>
        <fullName evidence="5">Putative glutathione S-transferase</fullName>
    </submittedName>
</protein>
<dbReference type="GO" id="GO:0004364">
    <property type="term" value="F:glutathione transferase activity"/>
    <property type="evidence" value="ECO:0007669"/>
    <property type="project" value="InterPro"/>
</dbReference>
<proteinExistence type="predicted"/>
<evidence type="ECO:0000256" key="1">
    <source>
        <dbReference type="PIRSR" id="PIRSR015753-1"/>
    </source>
</evidence>
<dbReference type="PANTHER" id="PTHR32419">
    <property type="entry name" value="GLUTATHIONYL-HYDROQUINONE REDUCTASE"/>
    <property type="match status" value="1"/>
</dbReference>
<dbReference type="AlphaFoldDB" id="A0A152A2T5"/>
<dbReference type="OMA" id="PWANRAI"/>
<dbReference type="InterPro" id="IPR040079">
    <property type="entry name" value="Glutathione_S-Trfase"/>
</dbReference>
<evidence type="ECO:0000256" key="2">
    <source>
        <dbReference type="PIRSR" id="PIRSR015753-2"/>
    </source>
</evidence>
<dbReference type="InParanoid" id="A0A152A2T5"/>
<feature type="domain" description="GST C-terminal" evidence="4">
    <location>
        <begin position="163"/>
        <end position="294"/>
    </location>
</feature>
<dbReference type="SFLD" id="SFLDG01148">
    <property type="entry name" value="Xi_(cytGST)"/>
    <property type="match status" value="1"/>
</dbReference>
<dbReference type="Pfam" id="PF13409">
    <property type="entry name" value="GST_N_2"/>
    <property type="match status" value="1"/>
</dbReference>
<evidence type="ECO:0000256" key="3">
    <source>
        <dbReference type="PIRSR" id="PIRSR015753-3"/>
    </source>
</evidence>
<dbReference type="InterPro" id="IPR036249">
    <property type="entry name" value="Thioredoxin-like_sf"/>
</dbReference>
<evidence type="ECO:0000313" key="5">
    <source>
        <dbReference type="EMBL" id="KYR00519.1"/>
    </source>
</evidence>
<dbReference type="GO" id="GO:0005737">
    <property type="term" value="C:cytoplasm"/>
    <property type="evidence" value="ECO:0007669"/>
    <property type="project" value="TreeGrafter"/>
</dbReference>
<organism evidence="5 6">
    <name type="scientific">Tieghemostelium lacteum</name>
    <name type="common">Slime mold</name>
    <name type="synonym">Dictyostelium lacteum</name>
    <dbReference type="NCBI Taxonomy" id="361077"/>
    <lineage>
        <taxon>Eukaryota</taxon>
        <taxon>Amoebozoa</taxon>
        <taxon>Evosea</taxon>
        <taxon>Eumycetozoa</taxon>
        <taxon>Dictyostelia</taxon>
        <taxon>Dictyosteliales</taxon>
        <taxon>Raperosteliaceae</taxon>
        <taxon>Tieghemostelium</taxon>
    </lineage>
</organism>
<dbReference type="EMBL" id="LODT01000013">
    <property type="protein sequence ID" value="KYR00519.1"/>
    <property type="molecule type" value="Genomic_DNA"/>
</dbReference>
<dbReference type="PIRSF" id="PIRSF015753">
    <property type="entry name" value="GST"/>
    <property type="match status" value="1"/>
</dbReference>
<feature type="active site" description="Nucleophile" evidence="1">
    <location>
        <position position="54"/>
    </location>
</feature>
<feature type="binding site" evidence="2">
    <location>
        <begin position="120"/>
        <end position="123"/>
    </location>
    <ligand>
        <name>glutathione</name>
        <dbReference type="ChEBI" id="CHEBI:57925"/>
    </ligand>
</feature>
<name>A0A152A2T5_TIELA</name>
<comment type="caution">
    <text evidence="5">The sequence shown here is derived from an EMBL/GenBank/DDBJ whole genome shotgun (WGS) entry which is preliminary data.</text>
</comment>
<dbReference type="InterPro" id="IPR016639">
    <property type="entry name" value="GST_Omega/GSH"/>
</dbReference>
<feature type="binding site" evidence="2">
    <location>
        <begin position="138"/>
        <end position="139"/>
    </location>
    <ligand>
        <name>glutathione</name>
        <dbReference type="ChEBI" id="CHEBI:57925"/>
    </ligand>
</feature>
<sequence>MSQTNKVNNFFKDSIDVKGRFIRKDAAFRNQISETHEIYKPETGRYHLYVGLFCPWACRTLIVRALKGLEDVIDVSIVDYFLGPNGCQFSEREGSTVDRVNGFEYLRSVYFATSPGYTGRYTVPVLFDKKTNTIVNNESSEIIRMFNTVFNKWAKNPEGNFYPEELRTKIDAVNEWVYPMINNGVYRAGFSTTQEAYEEAYHDVFNGLDRVEDILSKQKYLVGDTFTEADIRLFTTLIRFDAVYFVHFKCNKKLLRDYPNVSKYTREIYHMPGVKDTVNFHHIKHHYFESHTQINPYGITPLGPNLDYLN</sequence>
<keyword evidence="6" id="KW-1185">Reference proteome</keyword>
<dbReference type="Proteomes" id="UP000076078">
    <property type="component" value="Unassembled WGS sequence"/>
</dbReference>
<evidence type="ECO:0000313" key="6">
    <source>
        <dbReference type="Proteomes" id="UP000076078"/>
    </source>
</evidence>
<evidence type="ECO:0000259" key="4">
    <source>
        <dbReference type="PROSITE" id="PS50405"/>
    </source>
</evidence>
<dbReference type="SFLD" id="SFLDS00019">
    <property type="entry name" value="Glutathione_Transferase_(cytos"/>
    <property type="match status" value="1"/>
</dbReference>
<reference evidence="5 6" key="1">
    <citation type="submission" date="2015-12" db="EMBL/GenBank/DDBJ databases">
        <title>Dictyostelia acquired genes for synthesis and detection of signals that induce cell-type specialization by lateral gene transfer from prokaryotes.</title>
        <authorList>
            <person name="Gloeckner G."/>
            <person name="Schaap P."/>
        </authorList>
    </citation>
    <scope>NUCLEOTIDE SEQUENCE [LARGE SCALE GENOMIC DNA]</scope>
    <source>
        <strain evidence="5 6">TK</strain>
    </source>
</reference>
<feature type="site" description="Lowers pKa of active site Cys" evidence="3">
    <location>
        <position position="244"/>
    </location>
</feature>
<dbReference type="InterPro" id="IPR047047">
    <property type="entry name" value="GST_Omega-like_C"/>
</dbReference>
<dbReference type="Gene3D" id="1.20.1050.10">
    <property type="match status" value="1"/>
</dbReference>
<dbReference type="SFLD" id="SFLDG01206">
    <property type="entry name" value="Xi.1"/>
    <property type="match status" value="1"/>
</dbReference>